<dbReference type="eggNOG" id="COG0792">
    <property type="taxonomic scope" value="Bacteria"/>
</dbReference>
<dbReference type="NCBIfam" id="NF009150">
    <property type="entry name" value="PRK12497.1-3"/>
    <property type="match status" value="1"/>
</dbReference>
<dbReference type="GO" id="GO:0003676">
    <property type="term" value="F:nucleic acid binding"/>
    <property type="evidence" value="ECO:0007669"/>
    <property type="project" value="InterPro"/>
</dbReference>
<dbReference type="Gene3D" id="3.40.1350.10">
    <property type="match status" value="1"/>
</dbReference>
<evidence type="ECO:0000313" key="6">
    <source>
        <dbReference type="Proteomes" id="UP000032874"/>
    </source>
</evidence>
<sequence length="131" mass="14587">MAAIPSGPVGARSLNQRAAGAVYEQQARRYLERAGLTFTAANVTLRGGELDLIMRDRHIWVFVEVRYRRNAHFGDAAASITRRKQQRLLHAAAVWLAQRGASFDTVDCRFDVLAITGEQFNWIPNAFAAQG</sequence>
<organism evidence="3 6">
    <name type="scientific">Pectobacterium betavasculorum</name>
    <dbReference type="NCBI Taxonomy" id="55207"/>
    <lineage>
        <taxon>Bacteria</taxon>
        <taxon>Pseudomonadati</taxon>
        <taxon>Pseudomonadota</taxon>
        <taxon>Gammaproteobacteria</taxon>
        <taxon>Enterobacterales</taxon>
        <taxon>Pectobacteriaceae</taxon>
        <taxon>Pectobacterium</taxon>
    </lineage>
</organism>
<dbReference type="Proteomes" id="UP000032869">
    <property type="component" value="Unassembled WGS sequence"/>
</dbReference>
<dbReference type="InterPro" id="IPR003509">
    <property type="entry name" value="UPF0102_YraN-like"/>
</dbReference>
<dbReference type="Proteomes" id="UP000032874">
    <property type="component" value="Unassembled WGS sequence"/>
</dbReference>
<dbReference type="Pfam" id="PF02021">
    <property type="entry name" value="UPF0102"/>
    <property type="match status" value="1"/>
</dbReference>
<protein>
    <recommendedName>
        <fullName evidence="2">UPF0102 protein JV35_11015</fullName>
    </recommendedName>
</protein>
<evidence type="ECO:0000313" key="3">
    <source>
        <dbReference type="EMBL" id="KFX03474.1"/>
    </source>
</evidence>
<evidence type="ECO:0000256" key="2">
    <source>
        <dbReference type="HAMAP-Rule" id="MF_00048"/>
    </source>
</evidence>
<comment type="similarity">
    <text evidence="1 2">Belongs to the UPF0102 family.</text>
</comment>
<dbReference type="PANTHER" id="PTHR34039">
    <property type="entry name" value="UPF0102 PROTEIN YRAN"/>
    <property type="match status" value="1"/>
</dbReference>
<evidence type="ECO:0000256" key="1">
    <source>
        <dbReference type="ARBA" id="ARBA00006738"/>
    </source>
</evidence>
<dbReference type="NCBIfam" id="TIGR00252">
    <property type="entry name" value="YraN family protein"/>
    <property type="match status" value="1"/>
</dbReference>
<dbReference type="OrthoDB" id="9794876at2"/>
<dbReference type="InterPro" id="IPR011856">
    <property type="entry name" value="tRNA_endonuc-like_dom_sf"/>
</dbReference>
<dbReference type="EMBL" id="JQHM01000008">
    <property type="protein sequence ID" value="KFX03474.1"/>
    <property type="molecule type" value="Genomic_DNA"/>
</dbReference>
<evidence type="ECO:0000313" key="5">
    <source>
        <dbReference type="Proteomes" id="UP000032869"/>
    </source>
</evidence>
<dbReference type="PANTHER" id="PTHR34039:SF1">
    <property type="entry name" value="UPF0102 PROTEIN YRAN"/>
    <property type="match status" value="1"/>
</dbReference>
<comment type="caution">
    <text evidence="3">The sequence shown here is derived from an EMBL/GenBank/DDBJ whole genome shotgun (WGS) entry which is preliminary data.</text>
</comment>
<dbReference type="HAMAP" id="MF_00048">
    <property type="entry name" value="UPF0102"/>
    <property type="match status" value="1"/>
</dbReference>
<gene>
    <name evidence="4" type="ORF">JV35_11015</name>
    <name evidence="3" type="ORF">KP22_15480</name>
</gene>
<dbReference type="STRING" id="55207.KP22_15480"/>
<keyword evidence="5" id="KW-1185">Reference proteome</keyword>
<proteinExistence type="inferred from homology"/>
<dbReference type="SUPFAM" id="SSF52980">
    <property type="entry name" value="Restriction endonuclease-like"/>
    <property type="match status" value="1"/>
</dbReference>
<name>A0A093SWT9_9GAMM</name>
<dbReference type="EMBL" id="JQHL01000004">
    <property type="protein sequence ID" value="KFX19992.1"/>
    <property type="molecule type" value="Genomic_DNA"/>
</dbReference>
<evidence type="ECO:0000313" key="4">
    <source>
        <dbReference type="EMBL" id="KFX19992.1"/>
    </source>
</evidence>
<reference evidence="5 6" key="1">
    <citation type="submission" date="2014-08" db="EMBL/GenBank/DDBJ databases">
        <title>Genome sequences of NCPPB Pectobacterium isolates.</title>
        <authorList>
            <person name="Glover R.H."/>
            <person name="Sapp M."/>
            <person name="Elphinstone J."/>
        </authorList>
    </citation>
    <scope>NUCLEOTIDE SEQUENCE [LARGE SCALE GENOMIC DNA]</scope>
    <source>
        <strain evidence="4 5">NCPPB 2793</strain>
        <strain evidence="3 6">NCPPB 2795</strain>
    </source>
</reference>
<accession>A0A093SWT9</accession>
<dbReference type="InterPro" id="IPR011335">
    <property type="entry name" value="Restrct_endonuc-II-like"/>
</dbReference>
<dbReference type="AlphaFoldDB" id="A0A093SWT9"/>